<feature type="transmembrane region" description="Helical" evidence="6">
    <location>
        <begin position="67"/>
        <end position="85"/>
    </location>
</feature>
<keyword evidence="2" id="KW-1003">Cell membrane</keyword>
<evidence type="ECO:0000256" key="6">
    <source>
        <dbReference type="SAM" id="Phobius"/>
    </source>
</evidence>
<dbReference type="PANTHER" id="PTHR36115">
    <property type="entry name" value="PROLINE-RICH ANTIGEN HOMOLOG-RELATED"/>
    <property type="match status" value="1"/>
</dbReference>
<keyword evidence="9" id="KW-1185">Reference proteome</keyword>
<organism evidence="8 9">
    <name type="scientific">Brachybacterium rhamnosum</name>
    <dbReference type="NCBI Taxonomy" id="173361"/>
    <lineage>
        <taxon>Bacteria</taxon>
        <taxon>Bacillati</taxon>
        <taxon>Actinomycetota</taxon>
        <taxon>Actinomycetes</taxon>
        <taxon>Micrococcales</taxon>
        <taxon>Dermabacteraceae</taxon>
        <taxon>Brachybacterium</taxon>
    </lineage>
</organism>
<protein>
    <submittedName>
        <fullName evidence="8">RDD family protein</fullName>
    </submittedName>
</protein>
<dbReference type="PIRSF" id="PIRSF021697">
    <property type="entry name" value="UCP021697"/>
    <property type="match status" value="1"/>
</dbReference>
<proteinExistence type="predicted"/>
<evidence type="ECO:0000259" key="7">
    <source>
        <dbReference type="Pfam" id="PF06271"/>
    </source>
</evidence>
<evidence type="ECO:0000256" key="2">
    <source>
        <dbReference type="ARBA" id="ARBA00022475"/>
    </source>
</evidence>
<reference evidence="9" key="1">
    <citation type="journal article" date="2019" name="Int. J. Syst. Evol. Microbiol.">
        <title>The Global Catalogue of Microorganisms (GCM) 10K type strain sequencing project: providing services to taxonomists for standard genome sequencing and annotation.</title>
        <authorList>
            <consortium name="The Broad Institute Genomics Platform"/>
            <consortium name="The Broad Institute Genome Sequencing Center for Infectious Disease"/>
            <person name="Wu L."/>
            <person name="Ma J."/>
        </authorList>
    </citation>
    <scope>NUCLEOTIDE SEQUENCE [LARGE SCALE GENOMIC DNA]</scope>
    <source>
        <strain evidence="9">JCM 11650</strain>
    </source>
</reference>
<gene>
    <name evidence="8" type="ORF">ACFSDA_12375</name>
</gene>
<dbReference type="InterPro" id="IPR010432">
    <property type="entry name" value="RDD"/>
</dbReference>
<name>A0ABW4Q0E3_9MICO</name>
<dbReference type="InterPro" id="IPR051791">
    <property type="entry name" value="Pra-immunoreactive"/>
</dbReference>
<sequence>MIERKDLGSWMDGAPSEAGHVPGSTWGLPADGPGAVAAAGRRFATLLVDWALASVVSALVFDYESVATLVLFATMNVLLITVFGATPGQFLLRLRVTPVSGRSPMVLRALIRTLLLLLVLPAVIWNRDRQPLHDAVAGTAVVRA</sequence>
<dbReference type="RefSeq" id="WP_343905093.1">
    <property type="nucleotide sequence ID" value="NZ_BAAAIS010000003.1"/>
</dbReference>
<dbReference type="InterPro" id="IPR016795">
    <property type="entry name" value="UCP021697"/>
</dbReference>
<evidence type="ECO:0000313" key="9">
    <source>
        <dbReference type="Proteomes" id="UP001597280"/>
    </source>
</evidence>
<evidence type="ECO:0000256" key="1">
    <source>
        <dbReference type="ARBA" id="ARBA00004651"/>
    </source>
</evidence>
<evidence type="ECO:0000256" key="4">
    <source>
        <dbReference type="ARBA" id="ARBA00022989"/>
    </source>
</evidence>
<keyword evidence="5 6" id="KW-0472">Membrane</keyword>
<dbReference type="Proteomes" id="UP001597280">
    <property type="component" value="Unassembled WGS sequence"/>
</dbReference>
<comment type="subcellular location">
    <subcellularLocation>
        <location evidence="1">Cell membrane</location>
        <topology evidence="1">Multi-pass membrane protein</topology>
    </subcellularLocation>
</comment>
<keyword evidence="3 6" id="KW-0812">Transmembrane</keyword>
<feature type="domain" description="RDD" evidence="7">
    <location>
        <begin position="66"/>
        <end position="138"/>
    </location>
</feature>
<evidence type="ECO:0000256" key="3">
    <source>
        <dbReference type="ARBA" id="ARBA00022692"/>
    </source>
</evidence>
<dbReference type="PANTHER" id="PTHR36115:SF6">
    <property type="entry name" value="PROLINE-RICH ANTIGEN HOMOLOG"/>
    <property type="match status" value="1"/>
</dbReference>
<feature type="transmembrane region" description="Helical" evidence="6">
    <location>
        <begin position="106"/>
        <end position="125"/>
    </location>
</feature>
<accession>A0ABW4Q0E3</accession>
<evidence type="ECO:0000256" key="5">
    <source>
        <dbReference type="ARBA" id="ARBA00023136"/>
    </source>
</evidence>
<keyword evidence="4 6" id="KW-1133">Transmembrane helix</keyword>
<comment type="caution">
    <text evidence="8">The sequence shown here is derived from an EMBL/GenBank/DDBJ whole genome shotgun (WGS) entry which is preliminary data.</text>
</comment>
<dbReference type="EMBL" id="JBHUFL010000003">
    <property type="protein sequence ID" value="MFD1835865.1"/>
    <property type="molecule type" value="Genomic_DNA"/>
</dbReference>
<dbReference type="Pfam" id="PF06271">
    <property type="entry name" value="RDD"/>
    <property type="match status" value="1"/>
</dbReference>
<evidence type="ECO:0000313" key="8">
    <source>
        <dbReference type="EMBL" id="MFD1835865.1"/>
    </source>
</evidence>